<sequence length="451" mass="50914">MAESKSDISTQAEERRIRRERYEEFLAKRKQEDDAWRKVFPLYPTDKNGFAVYLLPGEAEKQRSFLDTYGVCVIRVLTDEECARTIGALQDDLNAQQNPTTATDRLDITDSRTWETCNFPGGARGEKFLTPAVTLCRAAFENRVSDAVYTSFVNIYGQEDLVCSLDCFGFQRGTENVDTAIGNSRPDWRWKLPIHWHVNPWEHEKTNGSRGAIYMGLITLVDQTRGTGGHVTVPGSTAYLSKWAADNPDSPTRAGQAARPKNTIYVPKDCIMKKYEQNLMLRRGCLIVWDKRQAHGTFENRGPDVRLQQFVRYMPREEWFQKLDSQSPRSVYERFNRIAQKVTLSKKGSERDARELALAYASLHSGKVESTEDAMLESASEGVGTSFNNDAGIVATAPLQQQIAQAHGDLLAQNDGRGWRLFDIEEQFRSCGKEAKAEVAGCKPSSLSQNR</sequence>
<dbReference type="AlphaFoldDB" id="A0A7R9ZC08"/>
<accession>A0A7R9ZC08</accession>
<dbReference type="Gene3D" id="2.60.120.620">
    <property type="entry name" value="q2cbj1_9rhob like domain"/>
    <property type="match status" value="1"/>
</dbReference>
<evidence type="ECO:0000313" key="1">
    <source>
        <dbReference type="EMBL" id="CAD8315242.1"/>
    </source>
</evidence>
<dbReference type="EMBL" id="HBED01028328">
    <property type="protein sequence ID" value="CAD8315242.1"/>
    <property type="molecule type" value="Transcribed_RNA"/>
</dbReference>
<dbReference type="SUPFAM" id="SSF51197">
    <property type="entry name" value="Clavaminate synthase-like"/>
    <property type="match status" value="1"/>
</dbReference>
<reference evidence="1" key="1">
    <citation type="submission" date="2021-01" db="EMBL/GenBank/DDBJ databases">
        <authorList>
            <person name="Corre E."/>
            <person name="Pelletier E."/>
            <person name="Niang G."/>
            <person name="Scheremetjew M."/>
            <person name="Finn R."/>
            <person name="Kale V."/>
            <person name="Holt S."/>
            <person name="Cochrane G."/>
            <person name="Meng A."/>
            <person name="Brown T."/>
            <person name="Cohen L."/>
        </authorList>
    </citation>
    <scope>NUCLEOTIDE SEQUENCE</scope>
    <source>
        <strain evidence="1">CCMP147</strain>
    </source>
</reference>
<proteinExistence type="predicted"/>
<name>A0A7R9ZC08_9STRA</name>
<dbReference type="PANTHER" id="PTHR31630">
    <property type="entry name" value="PHYTANOYL-COA DIOXYGENASE-RELATED-RELATED"/>
    <property type="match status" value="1"/>
</dbReference>
<dbReference type="PANTHER" id="PTHR31630:SF6">
    <property type="entry name" value="PHYTANOYL-COA DIOXYGENASE-RELATED"/>
    <property type="match status" value="1"/>
</dbReference>
<protein>
    <submittedName>
        <fullName evidence="1">Uncharacterized protein</fullName>
    </submittedName>
</protein>
<organism evidence="1">
    <name type="scientific">Pseudictyota dubia</name>
    <dbReference type="NCBI Taxonomy" id="2749911"/>
    <lineage>
        <taxon>Eukaryota</taxon>
        <taxon>Sar</taxon>
        <taxon>Stramenopiles</taxon>
        <taxon>Ochrophyta</taxon>
        <taxon>Bacillariophyta</taxon>
        <taxon>Mediophyceae</taxon>
        <taxon>Biddulphiophycidae</taxon>
        <taxon>Eupodiscales</taxon>
        <taxon>Odontellaceae</taxon>
        <taxon>Pseudictyota</taxon>
    </lineage>
</organism>
<gene>
    <name evidence="1" type="ORF">TDUB1175_LOCUS14034</name>
</gene>